<name>A0A2G2ZCF9_CAPAN</name>
<protein>
    <submittedName>
        <fullName evidence="1">Uncharacterized protein</fullName>
    </submittedName>
</protein>
<evidence type="ECO:0000313" key="1">
    <source>
        <dbReference type="EMBL" id="PHT79634.1"/>
    </source>
</evidence>
<dbReference type="EMBL" id="AYRZ02000006">
    <property type="protein sequence ID" value="PHT79634.1"/>
    <property type="molecule type" value="Genomic_DNA"/>
</dbReference>
<proteinExistence type="predicted"/>
<organism evidence="1 2">
    <name type="scientific">Capsicum annuum</name>
    <name type="common">Capsicum pepper</name>
    <dbReference type="NCBI Taxonomy" id="4072"/>
    <lineage>
        <taxon>Eukaryota</taxon>
        <taxon>Viridiplantae</taxon>
        <taxon>Streptophyta</taxon>
        <taxon>Embryophyta</taxon>
        <taxon>Tracheophyta</taxon>
        <taxon>Spermatophyta</taxon>
        <taxon>Magnoliopsida</taxon>
        <taxon>eudicotyledons</taxon>
        <taxon>Gunneridae</taxon>
        <taxon>Pentapetalae</taxon>
        <taxon>asterids</taxon>
        <taxon>lamiids</taxon>
        <taxon>Solanales</taxon>
        <taxon>Solanaceae</taxon>
        <taxon>Solanoideae</taxon>
        <taxon>Capsiceae</taxon>
        <taxon>Capsicum</taxon>
    </lineage>
</organism>
<reference evidence="1 2" key="2">
    <citation type="journal article" date="2017" name="Genome Biol.">
        <title>New reference genome sequences of hot pepper reveal the massive evolution of plant disease-resistance genes by retroduplication.</title>
        <authorList>
            <person name="Kim S."/>
            <person name="Park J."/>
            <person name="Yeom S.I."/>
            <person name="Kim Y.M."/>
            <person name="Seo E."/>
            <person name="Kim K.T."/>
            <person name="Kim M.S."/>
            <person name="Lee J.M."/>
            <person name="Cheong K."/>
            <person name="Shin H.S."/>
            <person name="Kim S.B."/>
            <person name="Han K."/>
            <person name="Lee J."/>
            <person name="Park M."/>
            <person name="Lee H.A."/>
            <person name="Lee H.Y."/>
            <person name="Lee Y."/>
            <person name="Oh S."/>
            <person name="Lee J.H."/>
            <person name="Choi E."/>
            <person name="Choi E."/>
            <person name="Lee S.E."/>
            <person name="Jeon J."/>
            <person name="Kim H."/>
            <person name="Choi G."/>
            <person name="Song H."/>
            <person name="Lee J."/>
            <person name="Lee S.C."/>
            <person name="Kwon J.K."/>
            <person name="Lee H.Y."/>
            <person name="Koo N."/>
            <person name="Hong Y."/>
            <person name="Kim R.W."/>
            <person name="Kang W.H."/>
            <person name="Huh J.H."/>
            <person name="Kang B.C."/>
            <person name="Yang T.J."/>
            <person name="Lee Y.H."/>
            <person name="Bennetzen J.L."/>
            <person name="Choi D."/>
        </authorList>
    </citation>
    <scope>NUCLEOTIDE SEQUENCE [LARGE SCALE GENOMIC DNA]</scope>
    <source>
        <strain evidence="2">cv. CM334</strain>
    </source>
</reference>
<reference evidence="1 2" key="1">
    <citation type="journal article" date="2014" name="Nat. Genet.">
        <title>Genome sequence of the hot pepper provides insights into the evolution of pungency in Capsicum species.</title>
        <authorList>
            <person name="Kim S."/>
            <person name="Park M."/>
            <person name="Yeom S.I."/>
            <person name="Kim Y.M."/>
            <person name="Lee J.M."/>
            <person name="Lee H.A."/>
            <person name="Seo E."/>
            <person name="Choi J."/>
            <person name="Cheong K."/>
            <person name="Kim K.T."/>
            <person name="Jung K."/>
            <person name="Lee G.W."/>
            <person name="Oh S.K."/>
            <person name="Bae C."/>
            <person name="Kim S.B."/>
            <person name="Lee H.Y."/>
            <person name="Kim S.Y."/>
            <person name="Kim M.S."/>
            <person name="Kang B.C."/>
            <person name="Jo Y.D."/>
            <person name="Yang H.B."/>
            <person name="Jeong H.J."/>
            <person name="Kang W.H."/>
            <person name="Kwon J.K."/>
            <person name="Shin C."/>
            <person name="Lim J.Y."/>
            <person name="Park J.H."/>
            <person name="Huh J.H."/>
            <person name="Kim J.S."/>
            <person name="Kim B.D."/>
            <person name="Cohen O."/>
            <person name="Paran I."/>
            <person name="Suh M.C."/>
            <person name="Lee S.B."/>
            <person name="Kim Y.K."/>
            <person name="Shin Y."/>
            <person name="Noh S.J."/>
            <person name="Park J."/>
            <person name="Seo Y.S."/>
            <person name="Kwon S.Y."/>
            <person name="Kim H.A."/>
            <person name="Park J.M."/>
            <person name="Kim H.J."/>
            <person name="Choi S.B."/>
            <person name="Bosland P.W."/>
            <person name="Reeves G."/>
            <person name="Jo S.H."/>
            <person name="Lee B.W."/>
            <person name="Cho H.T."/>
            <person name="Choi H.S."/>
            <person name="Lee M.S."/>
            <person name="Yu Y."/>
            <person name="Do Choi Y."/>
            <person name="Park B.S."/>
            <person name="van Deynze A."/>
            <person name="Ashrafi H."/>
            <person name="Hill T."/>
            <person name="Kim W.T."/>
            <person name="Pai H.S."/>
            <person name="Ahn H.K."/>
            <person name="Yeam I."/>
            <person name="Giovannoni J.J."/>
            <person name="Rose J.K."/>
            <person name="Sorensen I."/>
            <person name="Lee S.J."/>
            <person name="Kim R.W."/>
            <person name="Choi I.Y."/>
            <person name="Choi B.S."/>
            <person name="Lim J.S."/>
            <person name="Lee Y.H."/>
            <person name="Choi D."/>
        </authorList>
    </citation>
    <scope>NUCLEOTIDE SEQUENCE [LARGE SCALE GENOMIC DNA]</scope>
    <source>
        <strain evidence="2">cv. CM334</strain>
    </source>
</reference>
<accession>A0A2G2ZCF9</accession>
<keyword evidence="2" id="KW-1185">Reference proteome</keyword>
<gene>
    <name evidence="1" type="ORF">T459_17686</name>
</gene>
<dbReference type="Gramene" id="PHT79634">
    <property type="protein sequence ID" value="PHT79634"/>
    <property type="gene ID" value="T459_17686"/>
</dbReference>
<dbReference type="AlphaFoldDB" id="A0A2G2ZCF9"/>
<sequence length="144" mass="15836">MEKSLKGMISTDQQVYLLQVPMATDSIDVLERIASQLFTTSHEQQFNEEEIQVVSYPDKLFADMKSEPLSDASVPNMNVVINAPVSGGISLMPSSLSQVNTSVFQQLPEEFLAKLKYELLCNNKIAIIQLGFCILTLTDCGAGC</sequence>
<comment type="caution">
    <text evidence="1">The sequence shown here is derived from an EMBL/GenBank/DDBJ whole genome shotgun (WGS) entry which is preliminary data.</text>
</comment>
<evidence type="ECO:0000313" key="2">
    <source>
        <dbReference type="Proteomes" id="UP000222542"/>
    </source>
</evidence>
<dbReference type="Proteomes" id="UP000222542">
    <property type="component" value="Unassembled WGS sequence"/>
</dbReference>